<dbReference type="Proteomes" id="UP000287651">
    <property type="component" value="Unassembled WGS sequence"/>
</dbReference>
<proteinExistence type="predicted"/>
<reference evidence="1 2" key="1">
    <citation type="journal article" date="2014" name="Agronomy (Basel)">
        <title>A Draft Genome Sequence for Ensete ventricosum, the Drought-Tolerant Tree Against Hunger.</title>
        <authorList>
            <person name="Harrison J."/>
            <person name="Moore K.A."/>
            <person name="Paszkiewicz K."/>
            <person name="Jones T."/>
            <person name="Grant M."/>
            <person name="Ambacheew D."/>
            <person name="Muzemil S."/>
            <person name="Studholme D.J."/>
        </authorList>
    </citation>
    <scope>NUCLEOTIDE SEQUENCE [LARGE SCALE GENOMIC DNA]</scope>
</reference>
<evidence type="ECO:0000313" key="2">
    <source>
        <dbReference type="Proteomes" id="UP000287651"/>
    </source>
</evidence>
<dbReference type="EMBL" id="AMZH03019305">
    <property type="protein sequence ID" value="RRT40537.1"/>
    <property type="molecule type" value="Genomic_DNA"/>
</dbReference>
<name>A0A426XM06_ENSVE</name>
<comment type="caution">
    <text evidence="1">The sequence shown here is derived from an EMBL/GenBank/DDBJ whole genome shotgun (WGS) entry which is preliminary data.</text>
</comment>
<organism evidence="1 2">
    <name type="scientific">Ensete ventricosum</name>
    <name type="common">Abyssinian banana</name>
    <name type="synonym">Musa ensete</name>
    <dbReference type="NCBI Taxonomy" id="4639"/>
    <lineage>
        <taxon>Eukaryota</taxon>
        <taxon>Viridiplantae</taxon>
        <taxon>Streptophyta</taxon>
        <taxon>Embryophyta</taxon>
        <taxon>Tracheophyta</taxon>
        <taxon>Spermatophyta</taxon>
        <taxon>Magnoliopsida</taxon>
        <taxon>Liliopsida</taxon>
        <taxon>Zingiberales</taxon>
        <taxon>Musaceae</taxon>
        <taxon>Ensete</taxon>
    </lineage>
</organism>
<gene>
    <name evidence="1" type="ORF">B296_00008020</name>
</gene>
<sequence>MVAGASPADSDQKMSHMQVCYRGVAEPMIGASKVVSLATSSSIAERVAEATTARGKSSRHSARSEVVAHVGEGAIPRLEAMGGHEPGEDVDREGNGAAGQLWRAEEDAILRTCMKQYGPREWNLNMLCACMIYVPHVLPIYVKFIAHVLLYSGVYGTMRTFARNGKGSYTYSSRALSVSYDFTQMWRRGGTEVASVAEEGATEEEVEQLQQQRKQGAGAAEGGGCGCEGRWQRLSHSDEEEEIKAAVEEGLVAVEAAGKRRRGQ</sequence>
<dbReference type="AlphaFoldDB" id="A0A426XM06"/>
<accession>A0A426XM06</accession>
<protein>
    <submittedName>
        <fullName evidence="1">Uncharacterized protein</fullName>
    </submittedName>
</protein>
<evidence type="ECO:0000313" key="1">
    <source>
        <dbReference type="EMBL" id="RRT40537.1"/>
    </source>
</evidence>